<name>A0ABY2SUL1_9BACI</name>
<evidence type="ECO:0000313" key="2">
    <source>
        <dbReference type="Proteomes" id="UP000308330"/>
    </source>
</evidence>
<sequence length="110" mass="11483">MATQVRTDAYNVGKSMGEALNNTKVGQAFNSTAKKVGQVFVDYGKAINKAAQQTVYGNMDQPASIVGGFGAGLFKGGLKGAAKGVGTAMLLEFGVRSVHNIYHDVIRGSK</sequence>
<keyword evidence="2" id="KW-1185">Reference proteome</keyword>
<dbReference type="RefSeq" id="WP_108031057.1">
    <property type="nucleotide sequence ID" value="NZ_PYUE01000009.1"/>
</dbReference>
<proteinExistence type="predicted"/>
<organism evidence="1 2">
    <name type="scientific">Lysinibacillus tabacifolii</name>
    <dbReference type="NCBI Taxonomy" id="1173107"/>
    <lineage>
        <taxon>Bacteria</taxon>
        <taxon>Bacillati</taxon>
        <taxon>Bacillota</taxon>
        <taxon>Bacilli</taxon>
        <taxon>Bacillales</taxon>
        <taxon>Bacillaceae</taxon>
        <taxon>Lysinibacillus</taxon>
    </lineage>
</organism>
<dbReference type="EMBL" id="SZPT01000007">
    <property type="protein sequence ID" value="TKI45545.1"/>
    <property type="molecule type" value="Genomic_DNA"/>
</dbReference>
<accession>A0ABY2SUL1</accession>
<evidence type="ECO:0000313" key="1">
    <source>
        <dbReference type="EMBL" id="TKI45545.1"/>
    </source>
</evidence>
<comment type="caution">
    <text evidence="1">The sequence shown here is derived from an EMBL/GenBank/DDBJ whole genome shotgun (WGS) entry which is preliminary data.</text>
</comment>
<reference evidence="1 2" key="1">
    <citation type="submission" date="2019-04" db="EMBL/GenBank/DDBJ databases">
        <title>Lysinibacillus genome sequencing.</title>
        <authorList>
            <person name="Dunlap C."/>
        </authorList>
    </citation>
    <scope>NUCLEOTIDE SEQUENCE [LARGE SCALE GENOMIC DNA]</scope>
    <source>
        <strain evidence="1 2">KCTC 33042</strain>
    </source>
</reference>
<gene>
    <name evidence="1" type="ORF">FC748_20125</name>
</gene>
<protein>
    <submittedName>
        <fullName evidence="1">Uncharacterized protein</fullName>
    </submittedName>
</protein>
<dbReference type="Proteomes" id="UP000308330">
    <property type="component" value="Unassembled WGS sequence"/>
</dbReference>